<dbReference type="PRINTS" id="PR00455">
    <property type="entry name" value="HTHTETR"/>
</dbReference>
<evidence type="ECO:0000259" key="5">
    <source>
        <dbReference type="PROSITE" id="PS50977"/>
    </source>
</evidence>
<feature type="DNA-binding region" description="H-T-H motif" evidence="4">
    <location>
        <begin position="43"/>
        <end position="62"/>
    </location>
</feature>
<dbReference type="Gene3D" id="1.10.10.60">
    <property type="entry name" value="Homeodomain-like"/>
    <property type="match status" value="1"/>
</dbReference>
<dbReference type="OrthoDB" id="9816431at2"/>
<keyword evidence="2 4" id="KW-0238">DNA-binding</keyword>
<dbReference type="SUPFAM" id="SSF46689">
    <property type="entry name" value="Homeodomain-like"/>
    <property type="match status" value="1"/>
</dbReference>
<keyword evidence="3" id="KW-0804">Transcription</keyword>
<evidence type="ECO:0000256" key="2">
    <source>
        <dbReference type="ARBA" id="ARBA00023125"/>
    </source>
</evidence>
<reference evidence="7" key="1">
    <citation type="submission" date="2016-11" db="EMBL/GenBank/DDBJ databases">
        <authorList>
            <person name="Varghese N."/>
            <person name="Submissions S."/>
        </authorList>
    </citation>
    <scope>NUCLEOTIDE SEQUENCE [LARGE SCALE GENOMIC DNA]</scope>
    <source>
        <strain evidence="7">DSM 6637</strain>
    </source>
</reference>
<dbReference type="InterPro" id="IPR013570">
    <property type="entry name" value="Tscrpt_reg_YsiA_C"/>
</dbReference>
<dbReference type="PANTHER" id="PTHR30055">
    <property type="entry name" value="HTH-TYPE TRANSCRIPTIONAL REGULATOR RUTR"/>
    <property type="match status" value="1"/>
</dbReference>
<dbReference type="Pfam" id="PF08359">
    <property type="entry name" value="TetR_C_4"/>
    <property type="match status" value="1"/>
</dbReference>
<dbReference type="SUPFAM" id="SSF48498">
    <property type="entry name" value="Tetracyclin repressor-like, C-terminal domain"/>
    <property type="match status" value="1"/>
</dbReference>
<dbReference type="STRING" id="53463.SAMN05444389_10981"/>
<evidence type="ECO:0000256" key="1">
    <source>
        <dbReference type="ARBA" id="ARBA00023015"/>
    </source>
</evidence>
<protein>
    <submittedName>
        <fullName evidence="6">Transcriptional regulator, TetR family</fullName>
    </submittedName>
</protein>
<dbReference type="InterPro" id="IPR001647">
    <property type="entry name" value="HTH_TetR"/>
</dbReference>
<dbReference type="PANTHER" id="PTHR30055:SF234">
    <property type="entry name" value="HTH-TYPE TRANSCRIPTIONAL REGULATOR BETI"/>
    <property type="match status" value="1"/>
</dbReference>
<dbReference type="InterPro" id="IPR009057">
    <property type="entry name" value="Homeodomain-like_sf"/>
</dbReference>
<dbReference type="InterPro" id="IPR036271">
    <property type="entry name" value="Tet_transcr_reg_TetR-rel_C_sf"/>
</dbReference>
<organism evidence="6 7">
    <name type="scientific">Paracoccus solventivorans</name>
    <dbReference type="NCBI Taxonomy" id="53463"/>
    <lineage>
        <taxon>Bacteria</taxon>
        <taxon>Pseudomonadati</taxon>
        <taxon>Pseudomonadota</taxon>
        <taxon>Alphaproteobacteria</taxon>
        <taxon>Rhodobacterales</taxon>
        <taxon>Paracoccaceae</taxon>
        <taxon>Paracoccus</taxon>
    </lineage>
</organism>
<accession>A0A1M7IRN5</accession>
<evidence type="ECO:0000256" key="3">
    <source>
        <dbReference type="ARBA" id="ARBA00023163"/>
    </source>
</evidence>
<dbReference type="Gene3D" id="1.10.357.10">
    <property type="entry name" value="Tetracycline Repressor, domain 2"/>
    <property type="match status" value="1"/>
</dbReference>
<dbReference type="EMBL" id="FRCK01000009">
    <property type="protein sequence ID" value="SHM43380.1"/>
    <property type="molecule type" value="Genomic_DNA"/>
</dbReference>
<proteinExistence type="predicted"/>
<dbReference type="GO" id="GO:0000976">
    <property type="term" value="F:transcription cis-regulatory region binding"/>
    <property type="evidence" value="ECO:0007669"/>
    <property type="project" value="TreeGrafter"/>
</dbReference>
<name>A0A1M7IRN5_9RHOB</name>
<dbReference type="Pfam" id="PF00440">
    <property type="entry name" value="TetR_N"/>
    <property type="match status" value="1"/>
</dbReference>
<evidence type="ECO:0000313" key="6">
    <source>
        <dbReference type="EMBL" id="SHM43380.1"/>
    </source>
</evidence>
<evidence type="ECO:0000313" key="7">
    <source>
        <dbReference type="Proteomes" id="UP000184444"/>
    </source>
</evidence>
<dbReference type="PROSITE" id="PS50977">
    <property type="entry name" value="HTH_TETR_2"/>
    <property type="match status" value="1"/>
</dbReference>
<evidence type="ECO:0000256" key="4">
    <source>
        <dbReference type="PROSITE-ProRule" id="PRU00335"/>
    </source>
</evidence>
<dbReference type="AlphaFoldDB" id="A0A1M7IRN5"/>
<feature type="domain" description="HTH tetR-type" evidence="5">
    <location>
        <begin position="20"/>
        <end position="80"/>
    </location>
</feature>
<keyword evidence="7" id="KW-1185">Reference proteome</keyword>
<dbReference type="Proteomes" id="UP000184444">
    <property type="component" value="Unassembled WGS sequence"/>
</dbReference>
<keyword evidence="1" id="KW-0805">Transcription regulation</keyword>
<dbReference type="GO" id="GO:0003700">
    <property type="term" value="F:DNA-binding transcription factor activity"/>
    <property type="evidence" value="ECO:0007669"/>
    <property type="project" value="TreeGrafter"/>
</dbReference>
<dbReference type="InterPro" id="IPR050109">
    <property type="entry name" value="HTH-type_TetR-like_transc_reg"/>
</dbReference>
<gene>
    <name evidence="6" type="ORF">SAMN05444389_10981</name>
</gene>
<sequence length="241" mass="27673">MRGLSSKTSSRSGPRRLSKDDRIALILRTARELIREKGFENFLPLEVAQRSGVSEGMVYKYFKSKRELMERVAEGWFEEFLSEAPVPDQDQPLRDQLFQVIWSSLMSIKREPALTRFVLMELRADPNYRNLPTYRQSRRFAESVVSVIDLGIQRGLIRADLNRKLARDMIFGAIEHATWAFLRGEDEEFSVEVTARGITDMILDGISTQKPLTTEMIERLEHMAGQLANELHNARMTPPAG</sequence>